<dbReference type="SUPFAM" id="SSF57959">
    <property type="entry name" value="Leucine zipper domain"/>
    <property type="match status" value="1"/>
</dbReference>
<dbReference type="GO" id="GO:0000981">
    <property type="term" value="F:DNA-binding transcription factor activity, RNA polymerase II-specific"/>
    <property type="evidence" value="ECO:0007669"/>
    <property type="project" value="TreeGrafter"/>
</dbReference>
<feature type="domain" description="BZIP" evidence="9">
    <location>
        <begin position="502"/>
        <end position="565"/>
    </location>
</feature>
<evidence type="ECO:0000256" key="8">
    <source>
        <dbReference type="SAM" id="MobiDB-lite"/>
    </source>
</evidence>
<keyword evidence="3" id="KW-0238">DNA-binding</keyword>
<dbReference type="InterPro" id="IPR046347">
    <property type="entry name" value="bZIP_sf"/>
</dbReference>
<dbReference type="PROSITE" id="PS00036">
    <property type="entry name" value="BZIP_BASIC"/>
    <property type="match status" value="1"/>
</dbReference>
<evidence type="ECO:0000313" key="11">
    <source>
        <dbReference type="Proteomes" id="UP001487740"/>
    </source>
</evidence>
<feature type="region of interest" description="Disordered" evidence="8">
    <location>
        <begin position="161"/>
        <end position="190"/>
    </location>
</feature>
<dbReference type="GO" id="GO:0005634">
    <property type="term" value="C:nucleus"/>
    <property type="evidence" value="ECO:0007669"/>
    <property type="project" value="UniProtKB-SubCell"/>
</dbReference>
<dbReference type="PROSITE" id="PS50217">
    <property type="entry name" value="BZIP"/>
    <property type="match status" value="1"/>
</dbReference>
<organism evidence="10 11">
    <name type="scientific">Scylla paramamosain</name>
    <name type="common">Mud crab</name>
    <dbReference type="NCBI Taxonomy" id="85552"/>
    <lineage>
        <taxon>Eukaryota</taxon>
        <taxon>Metazoa</taxon>
        <taxon>Ecdysozoa</taxon>
        <taxon>Arthropoda</taxon>
        <taxon>Crustacea</taxon>
        <taxon>Multicrustacea</taxon>
        <taxon>Malacostraca</taxon>
        <taxon>Eumalacostraca</taxon>
        <taxon>Eucarida</taxon>
        <taxon>Decapoda</taxon>
        <taxon>Pleocyemata</taxon>
        <taxon>Brachyura</taxon>
        <taxon>Eubrachyura</taxon>
        <taxon>Portunoidea</taxon>
        <taxon>Portunidae</taxon>
        <taxon>Portuninae</taxon>
        <taxon>Scylla</taxon>
    </lineage>
</organism>
<evidence type="ECO:0000259" key="9">
    <source>
        <dbReference type="PROSITE" id="PS50217"/>
    </source>
</evidence>
<comment type="subcellular location">
    <subcellularLocation>
        <location evidence="1">Nucleus</location>
    </subcellularLocation>
</comment>
<dbReference type="GO" id="GO:0035497">
    <property type="term" value="F:cAMP response element binding"/>
    <property type="evidence" value="ECO:0007669"/>
    <property type="project" value="TreeGrafter"/>
</dbReference>
<keyword evidence="4" id="KW-0010">Activator</keyword>
<dbReference type="PANTHER" id="PTHR46004:SF3">
    <property type="entry name" value="CYCLIC AMP RESPONSE ELEMENT-BINDING PROTEIN A"/>
    <property type="match status" value="1"/>
</dbReference>
<feature type="compositionally biased region" description="Low complexity" evidence="8">
    <location>
        <begin position="177"/>
        <end position="190"/>
    </location>
</feature>
<evidence type="ECO:0000313" key="10">
    <source>
        <dbReference type="EMBL" id="KAK8391025.1"/>
    </source>
</evidence>
<evidence type="ECO:0000256" key="3">
    <source>
        <dbReference type="ARBA" id="ARBA00023125"/>
    </source>
</evidence>
<keyword evidence="11" id="KW-1185">Reference proteome</keyword>
<sequence length="587" mass="61878">MAFRRLNSSHYKPQECYNFNGHGYIKRSPPSLELDCTYSEGIRKKMFSYDMACNDFLDHVNYYWVNEKDSLRAPSGMHWPYKEALKVAGDVDWTGVLEGGGGGGTGGGGGGSSSGGSGGGGATGVVLNDRLITEASLGVISQLSSLGSFGGFSSLLNSHSPLEHAPSTADAADKTDATTSTATAAAADTTSPVVKVEHSYSLTSDSSHPHSPLSDLESECFPAIPISEAEGSGGGGVTTTTTTTTTTTATTTRFTTIITDRSATNSTSNTTTTASAPISITTTTSTTSAAVKKATNGASSASSSCASQSSSESGTYDILSAHPSLSPSALLAMPSLKTSMGLVRPSAVVVTQRSGTGVVHSSTSRIGLSSLTLRLPSSTSTATTSSTSPTTSSSPSSSTDTGFYLPPTPPSCSSSDSECGSQSPIRTPPLYETLTPQFCNPRKVGTRVSISTRNPINTPLISTQPKGATGAINLTEEEKRTLLSEGYSIPSRLPLTKAEEKSLKKIRRKIKNKISAQESRRKKKDYMDALERKVEKISNENLEYKRRIELLQTSNSQLLLELQQLQCLVEQDEKYRLRSSPIATLLS</sequence>
<evidence type="ECO:0000256" key="6">
    <source>
        <dbReference type="ARBA" id="ARBA00023242"/>
    </source>
</evidence>
<dbReference type="Proteomes" id="UP001487740">
    <property type="component" value="Unassembled WGS sequence"/>
</dbReference>
<keyword evidence="2" id="KW-0805">Transcription regulation</keyword>
<feature type="region of interest" description="Disordered" evidence="8">
    <location>
        <begin position="98"/>
        <end position="120"/>
    </location>
</feature>
<reference evidence="10 11" key="1">
    <citation type="submission" date="2023-03" db="EMBL/GenBank/DDBJ databases">
        <title>High-quality genome of Scylla paramamosain provides insights in environmental adaptation.</title>
        <authorList>
            <person name="Zhang L."/>
        </authorList>
    </citation>
    <scope>NUCLEOTIDE SEQUENCE [LARGE SCALE GENOMIC DNA]</scope>
    <source>
        <strain evidence="10">LZ_2023a</strain>
        <tissue evidence="10">Muscle</tissue>
    </source>
</reference>
<dbReference type="SMART" id="SM00338">
    <property type="entry name" value="BRLZ"/>
    <property type="match status" value="1"/>
</dbReference>
<evidence type="ECO:0000256" key="1">
    <source>
        <dbReference type="ARBA" id="ARBA00004123"/>
    </source>
</evidence>
<feature type="compositionally biased region" description="Low complexity" evidence="8">
    <location>
        <begin position="375"/>
        <end position="399"/>
    </location>
</feature>
<dbReference type="PANTHER" id="PTHR46004">
    <property type="entry name" value="CYCLIC AMP RESPONSE ELEMENT-BINDING PROTEIN A"/>
    <property type="match status" value="1"/>
</dbReference>
<dbReference type="InterPro" id="IPR004827">
    <property type="entry name" value="bZIP"/>
</dbReference>
<accession>A0AAW0TU50</accession>
<keyword evidence="7" id="KW-0175">Coiled coil</keyword>
<name>A0AAW0TU50_SCYPA</name>
<gene>
    <name evidence="10" type="ORF">O3P69_016996</name>
</gene>
<evidence type="ECO:0000256" key="7">
    <source>
        <dbReference type="SAM" id="Coils"/>
    </source>
</evidence>
<dbReference type="EMBL" id="JARAKH010000024">
    <property type="protein sequence ID" value="KAK8391025.1"/>
    <property type="molecule type" value="Genomic_DNA"/>
</dbReference>
<evidence type="ECO:0000256" key="2">
    <source>
        <dbReference type="ARBA" id="ARBA00023015"/>
    </source>
</evidence>
<dbReference type="Pfam" id="PF00170">
    <property type="entry name" value="bZIP_1"/>
    <property type="match status" value="1"/>
</dbReference>
<feature type="compositionally biased region" description="Low complexity" evidence="8">
    <location>
        <begin position="411"/>
        <end position="424"/>
    </location>
</feature>
<dbReference type="AlphaFoldDB" id="A0AAW0TU50"/>
<keyword evidence="6" id="KW-0539">Nucleus</keyword>
<evidence type="ECO:0000256" key="4">
    <source>
        <dbReference type="ARBA" id="ARBA00023159"/>
    </source>
</evidence>
<dbReference type="Gene3D" id="1.20.5.170">
    <property type="match status" value="1"/>
</dbReference>
<evidence type="ECO:0000256" key="5">
    <source>
        <dbReference type="ARBA" id="ARBA00023163"/>
    </source>
</evidence>
<dbReference type="FunFam" id="1.20.5.170:FF:000054">
    <property type="entry name" value="Cyclic AMP-responsive element-binding protein 3-like 2"/>
    <property type="match status" value="1"/>
</dbReference>
<feature type="coiled-coil region" evidence="7">
    <location>
        <begin position="520"/>
        <end position="568"/>
    </location>
</feature>
<proteinExistence type="predicted"/>
<keyword evidence="5" id="KW-0804">Transcription</keyword>
<feature type="region of interest" description="Disordered" evidence="8">
    <location>
        <begin position="375"/>
        <end position="437"/>
    </location>
</feature>
<comment type="caution">
    <text evidence="10">The sequence shown here is derived from an EMBL/GenBank/DDBJ whole genome shotgun (WGS) entry which is preliminary data.</text>
</comment>
<protein>
    <recommendedName>
        <fullName evidence="9">BZIP domain-containing protein</fullName>
    </recommendedName>
</protein>